<accession>A0A0G1C093</accession>
<protein>
    <recommendedName>
        <fullName evidence="3">PARP-type domain-containing protein</fullName>
    </recommendedName>
</protein>
<proteinExistence type="predicted"/>
<reference evidence="1 2" key="1">
    <citation type="journal article" date="2015" name="Nature">
        <title>rRNA introns, odd ribosomes, and small enigmatic genomes across a large radiation of phyla.</title>
        <authorList>
            <person name="Brown C.T."/>
            <person name="Hug L.A."/>
            <person name="Thomas B.C."/>
            <person name="Sharon I."/>
            <person name="Castelle C.J."/>
            <person name="Singh A."/>
            <person name="Wilkins M.J."/>
            <person name="Williams K.H."/>
            <person name="Banfield J.F."/>
        </authorList>
    </citation>
    <scope>NUCLEOTIDE SEQUENCE [LARGE SCALE GENOMIC DNA]</scope>
</reference>
<evidence type="ECO:0008006" key="3">
    <source>
        <dbReference type="Google" id="ProtNLM"/>
    </source>
</evidence>
<comment type="caution">
    <text evidence="1">The sequence shown here is derived from an EMBL/GenBank/DDBJ whole genome shotgun (WGS) entry which is preliminary data.</text>
</comment>
<evidence type="ECO:0000313" key="2">
    <source>
        <dbReference type="Proteomes" id="UP000034516"/>
    </source>
</evidence>
<dbReference type="EMBL" id="LCCW01000004">
    <property type="protein sequence ID" value="KKS43068.1"/>
    <property type="molecule type" value="Genomic_DNA"/>
</dbReference>
<organism evidence="1 2">
    <name type="scientific">Candidatus Kuenenbacteria bacterium GW2011_GWA2_42_15</name>
    <dbReference type="NCBI Taxonomy" id="1618677"/>
    <lineage>
        <taxon>Bacteria</taxon>
        <taxon>Candidatus Kueneniibacteriota</taxon>
    </lineage>
</organism>
<name>A0A0G1C093_9BACT</name>
<gene>
    <name evidence="1" type="ORF">UV02_C0004G0002</name>
</gene>
<dbReference type="AlphaFoldDB" id="A0A0G1C093"/>
<dbReference type="Proteomes" id="UP000034516">
    <property type="component" value="Unassembled WGS sequence"/>
</dbReference>
<sequence>MSQKFKKGMTDNEILRAKYATRLLGICPGCKGHVYECDRYVRRGIRYWHFDCLAKKK</sequence>
<evidence type="ECO:0000313" key="1">
    <source>
        <dbReference type="EMBL" id="KKS43068.1"/>
    </source>
</evidence>